<keyword evidence="2" id="KW-0677">Repeat</keyword>
<dbReference type="Pfam" id="PF14844">
    <property type="entry name" value="PH_BEACH"/>
    <property type="match status" value="1"/>
</dbReference>
<evidence type="ECO:0000313" key="7">
    <source>
        <dbReference type="Proteomes" id="UP000011087"/>
    </source>
</evidence>
<proteinExistence type="predicted"/>
<dbReference type="SUPFAM" id="SSF81837">
    <property type="entry name" value="BEACH domain"/>
    <property type="match status" value="1"/>
</dbReference>
<dbReference type="KEGG" id="gtt:GUITHDRAFT_68501"/>
<dbReference type="AlphaFoldDB" id="L1JL18"/>
<evidence type="ECO:0008006" key="8">
    <source>
        <dbReference type="Google" id="ProtNLM"/>
    </source>
</evidence>
<dbReference type="InterPro" id="IPR000409">
    <property type="entry name" value="BEACH_dom"/>
</dbReference>
<dbReference type="Gene3D" id="2.30.29.30">
    <property type="entry name" value="Pleckstrin-homology domain (PH domain)/Phosphotyrosine-binding domain (PTB)"/>
    <property type="match status" value="1"/>
</dbReference>
<accession>L1JL18</accession>
<dbReference type="eggNOG" id="KOG1786">
    <property type="taxonomic scope" value="Eukaryota"/>
</dbReference>
<dbReference type="PaxDb" id="55529-EKX48834"/>
<dbReference type="STRING" id="905079.L1JL18"/>
<dbReference type="HOGENOM" id="CLU_000218_3_0_1"/>
<reference evidence="5 7" key="1">
    <citation type="journal article" date="2012" name="Nature">
        <title>Algal genomes reveal evolutionary mosaicism and the fate of nucleomorphs.</title>
        <authorList>
            <consortium name="DOE Joint Genome Institute"/>
            <person name="Curtis B.A."/>
            <person name="Tanifuji G."/>
            <person name="Burki F."/>
            <person name="Gruber A."/>
            <person name="Irimia M."/>
            <person name="Maruyama S."/>
            <person name="Arias M.C."/>
            <person name="Ball S.G."/>
            <person name="Gile G.H."/>
            <person name="Hirakawa Y."/>
            <person name="Hopkins J.F."/>
            <person name="Kuo A."/>
            <person name="Rensing S.A."/>
            <person name="Schmutz J."/>
            <person name="Symeonidi A."/>
            <person name="Elias M."/>
            <person name="Eveleigh R.J."/>
            <person name="Herman E.K."/>
            <person name="Klute M.J."/>
            <person name="Nakayama T."/>
            <person name="Obornik M."/>
            <person name="Reyes-Prieto A."/>
            <person name="Armbrust E.V."/>
            <person name="Aves S.J."/>
            <person name="Beiko R.G."/>
            <person name="Coutinho P."/>
            <person name="Dacks J.B."/>
            <person name="Durnford D.G."/>
            <person name="Fast N.M."/>
            <person name="Green B.R."/>
            <person name="Grisdale C.J."/>
            <person name="Hempel F."/>
            <person name="Henrissat B."/>
            <person name="Hoppner M.P."/>
            <person name="Ishida K."/>
            <person name="Kim E."/>
            <person name="Koreny L."/>
            <person name="Kroth P.G."/>
            <person name="Liu Y."/>
            <person name="Malik S.B."/>
            <person name="Maier U.G."/>
            <person name="McRose D."/>
            <person name="Mock T."/>
            <person name="Neilson J.A."/>
            <person name="Onodera N.T."/>
            <person name="Poole A.M."/>
            <person name="Pritham E.J."/>
            <person name="Richards T.A."/>
            <person name="Rocap G."/>
            <person name="Roy S.W."/>
            <person name="Sarai C."/>
            <person name="Schaack S."/>
            <person name="Shirato S."/>
            <person name="Slamovits C.H."/>
            <person name="Spencer D.F."/>
            <person name="Suzuki S."/>
            <person name="Worden A.Z."/>
            <person name="Zauner S."/>
            <person name="Barry K."/>
            <person name="Bell C."/>
            <person name="Bharti A.K."/>
            <person name="Crow J.A."/>
            <person name="Grimwood J."/>
            <person name="Kramer R."/>
            <person name="Lindquist E."/>
            <person name="Lucas S."/>
            <person name="Salamov A."/>
            <person name="McFadden G.I."/>
            <person name="Lane C.E."/>
            <person name="Keeling P.J."/>
            <person name="Gray M.W."/>
            <person name="Grigoriev I.V."/>
            <person name="Archibald J.M."/>
        </authorList>
    </citation>
    <scope>NUCLEOTIDE SEQUENCE</scope>
    <source>
        <strain evidence="5 7">CCMP2712</strain>
    </source>
</reference>
<name>L1JL18_GUITC</name>
<sequence>MVHRWSFMDIRDIQRRKYLLRPVGIEIFTSDGLGCLLVFHKTERETVFESVCNLRQEFVQGRWTGRTSSKTLLQNLRRLWQQGEISNLQYLMHLNTLAGRNYNDFTQYPIFPWVLRDYSSDQLDLSRPEVFRDLSKPMGAQDEARAAEYRKRFDNWLEPDPEHPTPPFHYATHYSSAAAVMFYLIRLEPFTSAHVHLQGGKFDHADRIFASVRESWDSASQLSLSDVKELIPEFYYLPDFLLNENRLDLGVRQKRSTRLDCVELPPWAHGSSDEFVRKMRQALESEYVSSHLHEWIDLIFGYRQRGPAAVEALNVFHHLTYEGAVDVDAIKDPVERMSTIAQILNFGQTPTQLFSKPHPRR</sequence>
<evidence type="ECO:0000313" key="5">
    <source>
        <dbReference type="EMBL" id="EKX48834.1"/>
    </source>
</evidence>
<dbReference type="InterPro" id="IPR051944">
    <property type="entry name" value="BEACH_domain_protein"/>
</dbReference>
<dbReference type="EMBL" id="JH992984">
    <property type="protein sequence ID" value="EKX48834.1"/>
    <property type="molecule type" value="Genomic_DNA"/>
</dbReference>
<dbReference type="GeneID" id="17305396"/>
<evidence type="ECO:0000259" key="4">
    <source>
        <dbReference type="PROSITE" id="PS51783"/>
    </source>
</evidence>
<feature type="domain" description="BEACH" evidence="3">
    <location>
        <begin position="65"/>
        <end position="361"/>
    </location>
</feature>
<evidence type="ECO:0000313" key="6">
    <source>
        <dbReference type="EnsemblProtists" id="EKX48834"/>
    </source>
</evidence>
<dbReference type="PROSITE" id="PS50197">
    <property type="entry name" value="BEACH"/>
    <property type="match status" value="1"/>
</dbReference>
<dbReference type="SMART" id="SM01026">
    <property type="entry name" value="Beach"/>
    <property type="match status" value="1"/>
</dbReference>
<dbReference type="OMA" id="NELICIF"/>
<protein>
    <recommendedName>
        <fullName evidence="8">BEACH domain-containing protein</fullName>
    </recommendedName>
</protein>
<dbReference type="PANTHER" id="PTHR46108:SF4">
    <property type="entry name" value="BLUE CHEESE"/>
    <property type="match status" value="1"/>
</dbReference>
<keyword evidence="7" id="KW-1185">Reference proteome</keyword>
<keyword evidence="1" id="KW-0853">WD repeat</keyword>
<dbReference type="Pfam" id="PF02138">
    <property type="entry name" value="Beach"/>
    <property type="match status" value="1"/>
</dbReference>
<dbReference type="FunFam" id="1.10.1540.10:FF:000002">
    <property type="entry name" value="WD repeat and FYVE domain containing 3"/>
    <property type="match status" value="1"/>
</dbReference>
<feature type="non-terminal residue" evidence="5">
    <location>
        <position position="1"/>
    </location>
</feature>
<dbReference type="InterPro" id="IPR011993">
    <property type="entry name" value="PH-like_dom_sf"/>
</dbReference>
<dbReference type="CDD" id="cd06071">
    <property type="entry name" value="Beach"/>
    <property type="match status" value="1"/>
</dbReference>
<evidence type="ECO:0000259" key="3">
    <source>
        <dbReference type="PROSITE" id="PS50197"/>
    </source>
</evidence>
<dbReference type="PANTHER" id="PTHR46108">
    <property type="entry name" value="BLUE CHEESE"/>
    <property type="match status" value="1"/>
</dbReference>
<gene>
    <name evidence="5" type="ORF">GUITHDRAFT_68501</name>
</gene>
<dbReference type="EnsemblProtists" id="EKX48834">
    <property type="protein sequence ID" value="EKX48834"/>
    <property type="gene ID" value="GUITHDRAFT_68501"/>
</dbReference>
<dbReference type="InterPro" id="IPR023362">
    <property type="entry name" value="PH-BEACH_dom"/>
</dbReference>
<dbReference type="OrthoDB" id="26681at2759"/>
<dbReference type="Proteomes" id="UP000011087">
    <property type="component" value="Unassembled WGS sequence"/>
</dbReference>
<dbReference type="InterPro" id="IPR036372">
    <property type="entry name" value="BEACH_dom_sf"/>
</dbReference>
<feature type="domain" description="BEACH-type PH" evidence="4">
    <location>
        <begin position="1"/>
        <end position="52"/>
    </location>
</feature>
<evidence type="ECO:0000256" key="2">
    <source>
        <dbReference type="ARBA" id="ARBA00022737"/>
    </source>
</evidence>
<dbReference type="SUPFAM" id="SSF50729">
    <property type="entry name" value="PH domain-like"/>
    <property type="match status" value="1"/>
</dbReference>
<dbReference type="Gene3D" id="1.10.1540.10">
    <property type="entry name" value="BEACH domain"/>
    <property type="match status" value="1"/>
</dbReference>
<reference evidence="7" key="2">
    <citation type="submission" date="2012-11" db="EMBL/GenBank/DDBJ databases">
        <authorList>
            <person name="Kuo A."/>
            <person name="Curtis B.A."/>
            <person name="Tanifuji G."/>
            <person name="Burki F."/>
            <person name="Gruber A."/>
            <person name="Irimia M."/>
            <person name="Maruyama S."/>
            <person name="Arias M.C."/>
            <person name="Ball S.G."/>
            <person name="Gile G.H."/>
            <person name="Hirakawa Y."/>
            <person name="Hopkins J.F."/>
            <person name="Rensing S.A."/>
            <person name="Schmutz J."/>
            <person name="Symeonidi A."/>
            <person name="Elias M."/>
            <person name="Eveleigh R.J."/>
            <person name="Herman E.K."/>
            <person name="Klute M.J."/>
            <person name="Nakayama T."/>
            <person name="Obornik M."/>
            <person name="Reyes-Prieto A."/>
            <person name="Armbrust E.V."/>
            <person name="Aves S.J."/>
            <person name="Beiko R.G."/>
            <person name="Coutinho P."/>
            <person name="Dacks J.B."/>
            <person name="Durnford D.G."/>
            <person name="Fast N.M."/>
            <person name="Green B.R."/>
            <person name="Grisdale C."/>
            <person name="Hempe F."/>
            <person name="Henrissat B."/>
            <person name="Hoppner M.P."/>
            <person name="Ishida K.-I."/>
            <person name="Kim E."/>
            <person name="Koreny L."/>
            <person name="Kroth P.G."/>
            <person name="Liu Y."/>
            <person name="Malik S.-B."/>
            <person name="Maier U.G."/>
            <person name="McRose D."/>
            <person name="Mock T."/>
            <person name="Neilson J.A."/>
            <person name="Onodera N.T."/>
            <person name="Poole A.M."/>
            <person name="Pritham E.J."/>
            <person name="Richards T.A."/>
            <person name="Rocap G."/>
            <person name="Roy S.W."/>
            <person name="Sarai C."/>
            <person name="Schaack S."/>
            <person name="Shirato S."/>
            <person name="Slamovits C.H."/>
            <person name="Spencer D.F."/>
            <person name="Suzuki S."/>
            <person name="Worden A.Z."/>
            <person name="Zauner S."/>
            <person name="Barry K."/>
            <person name="Bell C."/>
            <person name="Bharti A.K."/>
            <person name="Crow J.A."/>
            <person name="Grimwood J."/>
            <person name="Kramer R."/>
            <person name="Lindquist E."/>
            <person name="Lucas S."/>
            <person name="Salamov A."/>
            <person name="McFadden G.I."/>
            <person name="Lane C.E."/>
            <person name="Keeling P.J."/>
            <person name="Gray M.W."/>
            <person name="Grigoriev I.V."/>
            <person name="Archibald J.M."/>
        </authorList>
    </citation>
    <scope>NUCLEOTIDE SEQUENCE</scope>
    <source>
        <strain evidence="7">CCMP2712</strain>
    </source>
</reference>
<organism evidence="5">
    <name type="scientific">Guillardia theta (strain CCMP2712)</name>
    <name type="common">Cryptophyte</name>
    <dbReference type="NCBI Taxonomy" id="905079"/>
    <lineage>
        <taxon>Eukaryota</taxon>
        <taxon>Cryptophyceae</taxon>
        <taxon>Pyrenomonadales</taxon>
        <taxon>Geminigeraceae</taxon>
        <taxon>Guillardia</taxon>
    </lineage>
</organism>
<dbReference type="RefSeq" id="XP_005835814.1">
    <property type="nucleotide sequence ID" value="XM_005835757.1"/>
</dbReference>
<dbReference type="PROSITE" id="PS51783">
    <property type="entry name" value="PH_BEACH"/>
    <property type="match status" value="1"/>
</dbReference>
<evidence type="ECO:0000256" key="1">
    <source>
        <dbReference type="ARBA" id="ARBA00022574"/>
    </source>
</evidence>
<reference evidence="6" key="3">
    <citation type="submission" date="2016-03" db="UniProtKB">
        <authorList>
            <consortium name="EnsemblProtists"/>
        </authorList>
    </citation>
    <scope>IDENTIFICATION</scope>
</reference>